<comment type="function">
    <text evidence="5">Catalyzes the methylation of C-1 in cobalt-precorrin-5B to form cobalt-precorrin-6A.</text>
</comment>
<sequence length="385" mass="41294">MIDYRRKTVIKGQQELRCGYTTGTCAAAAAKAAAVTLLSGEICRDVSLQLPGGEHIILETEFLECSENCVKCGMIKDAGDDPDITNGLLICAAVEKTEGETILIDGGMGVGRVTKPGLDQPVGAAAINSVPRKMIHEAVEDVRRQYAWEKGLKVTVFIPNGKEKAEKTLNPMLGIVGGLSVLGTTGIVEPMSEKALIDTIAVDIRMHRAQNEDILLMAPGNYGLDYLKAAYHIHPEQVIKISNFIGDSIDLAVCEGASGIILAGHIGKLIKVAGGIMNTHSHQADARMEIMTAYAAMAGAGNDILRQIMSSVTTDAGMEILQQCGLLTETMQLILEKIEAHVKKRAGSQIEIGIIIFSNVFGMLGQTENVPNLFKKMNAAQHKEE</sequence>
<comment type="catalytic activity">
    <reaction evidence="5">
        <text>Co-precorrin-5B + S-adenosyl-L-methionine = Co-precorrin-6A + S-adenosyl-L-homocysteine</text>
        <dbReference type="Rhea" id="RHEA:26285"/>
        <dbReference type="ChEBI" id="CHEBI:57856"/>
        <dbReference type="ChEBI" id="CHEBI:59789"/>
        <dbReference type="ChEBI" id="CHEBI:60063"/>
        <dbReference type="ChEBI" id="CHEBI:60064"/>
        <dbReference type="EC" id="2.1.1.195"/>
    </reaction>
</comment>
<dbReference type="Pfam" id="PF01888">
    <property type="entry name" value="CbiD"/>
    <property type="match status" value="1"/>
</dbReference>
<comment type="similarity">
    <text evidence="5">Belongs to the CbiD family.</text>
</comment>
<proteinExistence type="inferred from homology"/>
<gene>
    <name evidence="5 6" type="primary">cbiD</name>
    <name evidence="6" type="ORF">DW070_03955</name>
</gene>
<dbReference type="PANTHER" id="PTHR35863:SF1">
    <property type="entry name" value="COBALT-PRECORRIN-5B C(1)-METHYLTRANSFERASE"/>
    <property type="match status" value="1"/>
</dbReference>
<evidence type="ECO:0000256" key="1">
    <source>
        <dbReference type="ARBA" id="ARBA00022573"/>
    </source>
</evidence>
<dbReference type="EMBL" id="QVEP01000006">
    <property type="protein sequence ID" value="RGB81302.1"/>
    <property type="molecule type" value="Genomic_DNA"/>
</dbReference>
<dbReference type="NCBIfam" id="TIGR00312">
    <property type="entry name" value="cbiD"/>
    <property type="match status" value="1"/>
</dbReference>
<dbReference type="UniPathway" id="UPA00148">
    <property type="reaction ID" value="UER00227"/>
</dbReference>
<dbReference type="InterPro" id="IPR036074">
    <property type="entry name" value="CbiD_sf"/>
</dbReference>
<evidence type="ECO:0000256" key="3">
    <source>
        <dbReference type="ARBA" id="ARBA00022679"/>
    </source>
</evidence>
<name>A0A3E2TR61_9FIRM</name>
<dbReference type="InterPro" id="IPR002748">
    <property type="entry name" value="CbiD"/>
</dbReference>
<keyword evidence="4 5" id="KW-0949">S-adenosyl-L-methionine</keyword>
<dbReference type="PIRSF" id="PIRSF026782">
    <property type="entry name" value="CbiD"/>
    <property type="match status" value="1"/>
</dbReference>
<dbReference type="AlphaFoldDB" id="A0A3E2TR61"/>
<evidence type="ECO:0000256" key="4">
    <source>
        <dbReference type="ARBA" id="ARBA00022691"/>
    </source>
</evidence>
<keyword evidence="2 5" id="KW-0489">Methyltransferase</keyword>
<dbReference type="GO" id="GO:0019251">
    <property type="term" value="P:anaerobic cobalamin biosynthetic process"/>
    <property type="evidence" value="ECO:0007669"/>
    <property type="project" value="UniProtKB-UniRule"/>
</dbReference>
<comment type="caution">
    <text evidence="6">The sequence shown here is derived from an EMBL/GenBank/DDBJ whole genome shotgun (WGS) entry which is preliminary data.</text>
</comment>
<dbReference type="EC" id="2.1.1.195" evidence="5"/>
<reference evidence="6 7" key="1">
    <citation type="submission" date="2018-08" db="EMBL/GenBank/DDBJ databases">
        <title>A genome reference for cultivated species of the human gut microbiota.</title>
        <authorList>
            <person name="Zou Y."/>
            <person name="Xue W."/>
            <person name="Luo G."/>
        </authorList>
    </citation>
    <scope>NUCLEOTIDE SEQUENCE [LARGE SCALE GENOMIC DNA]</scope>
    <source>
        <strain evidence="6 7">AF45-17</strain>
    </source>
</reference>
<evidence type="ECO:0000256" key="2">
    <source>
        <dbReference type="ARBA" id="ARBA00022603"/>
    </source>
</evidence>
<dbReference type="GO" id="GO:0043780">
    <property type="term" value="F:cobalt-precorrin-5B C1-methyltransferase activity"/>
    <property type="evidence" value="ECO:0007669"/>
    <property type="project" value="RHEA"/>
</dbReference>
<organism evidence="6 7">
    <name type="scientific">Coprococcus catus</name>
    <dbReference type="NCBI Taxonomy" id="116085"/>
    <lineage>
        <taxon>Bacteria</taxon>
        <taxon>Bacillati</taxon>
        <taxon>Bacillota</taxon>
        <taxon>Clostridia</taxon>
        <taxon>Lachnospirales</taxon>
        <taxon>Lachnospiraceae</taxon>
        <taxon>Coprococcus</taxon>
    </lineage>
</organism>
<evidence type="ECO:0000313" key="7">
    <source>
        <dbReference type="Proteomes" id="UP000260773"/>
    </source>
</evidence>
<dbReference type="Proteomes" id="UP000260773">
    <property type="component" value="Unassembled WGS sequence"/>
</dbReference>
<keyword evidence="3 5" id="KW-0808">Transferase</keyword>
<dbReference type="Gene3D" id="3.30.2110.10">
    <property type="entry name" value="CbiD-like"/>
    <property type="match status" value="1"/>
</dbReference>
<protein>
    <recommendedName>
        <fullName evidence="5">Cobalt-precorrin-5B C(1)-methyltransferase</fullName>
        <ecNumber evidence="5">2.1.1.195</ecNumber>
    </recommendedName>
    <alternativeName>
        <fullName evidence="5">Cobalt-precorrin-6A synthase</fullName>
    </alternativeName>
</protein>
<evidence type="ECO:0000313" key="6">
    <source>
        <dbReference type="EMBL" id="RGB81302.1"/>
    </source>
</evidence>
<dbReference type="HAMAP" id="MF_00787">
    <property type="entry name" value="CbiD"/>
    <property type="match status" value="1"/>
</dbReference>
<keyword evidence="1 5" id="KW-0169">Cobalamin biosynthesis</keyword>
<evidence type="ECO:0000256" key="5">
    <source>
        <dbReference type="HAMAP-Rule" id="MF_00787"/>
    </source>
</evidence>
<dbReference type="RefSeq" id="WP_117527347.1">
    <property type="nucleotide sequence ID" value="NZ_JAQENQ010000003.1"/>
</dbReference>
<accession>A0A3E2TR61</accession>
<dbReference type="GO" id="GO:0032259">
    <property type="term" value="P:methylation"/>
    <property type="evidence" value="ECO:0007669"/>
    <property type="project" value="UniProtKB-KW"/>
</dbReference>
<comment type="pathway">
    <text evidence="5">Cofactor biosynthesis; adenosylcobalamin biosynthesis; cob(II)yrinate a,c-diamide from sirohydrochlorin (anaerobic route): step 6/10.</text>
</comment>
<dbReference type="SUPFAM" id="SSF111342">
    <property type="entry name" value="CbiD-like"/>
    <property type="match status" value="1"/>
</dbReference>
<dbReference type="PANTHER" id="PTHR35863">
    <property type="entry name" value="COBALT-PRECORRIN-5B C(1)-METHYLTRANSFERASE"/>
    <property type="match status" value="1"/>
</dbReference>